<dbReference type="SMART" id="SM00858">
    <property type="entry name" value="SAF"/>
    <property type="match status" value="1"/>
</dbReference>
<gene>
    <name evidence="2" type="ORF">MINT15_38720</name>
</gene>
<dbReference type="Proteomes" id="UP000030848">
    <property type="component" value="Unassembled WGS sequence"/>
</dbReference>
<evidence type="ECO:0000313" key="3">
    <source>
        <dbReference type="Proteomes" id="UP000030848"/>
    </source>
</evidence>
<evidence type="ECO:0000259" key="1">
    <source>
        <dbReference type="SMART" id="SM00858"/>
    </source>
</evidence>
<dbReference type="EMBL" id="JRZE01000007">
    <property type="protein sequence ID" value="KHF42355.1"/>
    <property type="molecule type" value="Genomic_DNA"/>
</dbReference>
<evidence type="ECO:0000313" key="2">
    <source>
        <dbReference type="EMBL" id="KHF42355.1"/>
    </source>
</evidence>
<dbReference type="InterPro" id="IPR013974">
    <property type="entry name" value="SAF"/>
</dbReference>
<proteinExistence type="predicted"/>
<sequence length="221" mass="23719">MHSTRARGRRERFTRLERLRSRLRGHPLILLRRALAAALLLVAAVLAVTPGTDREPRVPVLVAARTLPLGSTLSEDDVRVAEVPAELRPDGALVTPDQAVDRRLVGAAREGEPLTDLRFLDARNGPPGSTTVPLRLTDAGMTRLLRSGTRVDVVTPGEGVRQARVLAENATVVSVVTPEPDRDDSPLARQNTPLVLVSVPDEQAPHVAAAALGNPVTVTLR</sequence>
<reference evidence="2 3" key="1">
    <citation type="submission" date="2014-10" db="EMBL/GenBank/DDBJ databases">
        <title>Genome sequence of Micropolyspora internatus JCM3315.</title>
        <authorList>
            <person name="Shin S.-K."/>
            <person name="Yi H."/>
        </authorList>
    </citation>
    <scope>NUCLEOTIDE SEQUENCE [LARGE SCALE GENOMIC DNA]</scope>
    <source>
        <strain evidence="2 3">JCM 3315</strain>
    </source>
</reference>
<accession>A0A837D534</accession>
<dbReference type="OMA" id="WLRPDWT"/>
<dbReference type="RefSeq" id="WP_015787550.1">
    <property type="nucleotide sequence ID" value="NZ_CALJZO010000018.1"/>
</dbReference>
<organism evidence="2 3">
    <name type="scientific">Saccharomonospora viridis</name>
    <dbReference type="NCBI Taxonomy" id="1852"/>
    <lineage>
        <taxon>Bacteria</taxon>
        <taxon>Bacillati</taxon>
        <taxon>Actinomycetota</taxon>
        <taxon>Actinomycetes</taxon>
        <taxon>Pseudonocardiales</taxon>
        <taxon>Pseudonocardiaceae</taxon>
        <taxon>Saccharomonospora</taxon>
    </lineage>
</organism>
<dbReference type="Pfam" id="PF08666">
    <property type="entry name" value="SAF"/>
    <property type="match status" value="1"/>
</dbReference>
<protein>
    <submittedName>
        <fullName evidence="2">Flagellar protein FlgA</fullName>
    </submittedName>
</protein>
<comment type="caution">
    <text evidence="2">The sequence shown here is derived from an EMBL/GenBank/DDBJ whole genome shotgun (WGS) entry which is preliminary data.</text>
</comment>
<dbReference type="CDD" id="cd11614">
    <property type="entry name" value="SAF_CpaB_FlgA_like"/>
    <property type="match status" value="1"/>
</dbReference>
<keyword evidence="2" id="KW-0966">Cell projection</keyword>
<keyword evidence="2" id="KW-0969">Cilium</keyword>
<feature type="domain" description="SAF" evidence="1">
    <location>
        <begin position="58"/>
        <end position="120"/>
    </location>
</feature>
<dbReference type="OrthoDB" id="4808509at2"/>
<dbReference type="Gene3D" id="3.90.1210.10">
    <property type="entry name" value="Antifreeze-like/N-acetylneuraminic acid synthase C-terminal domain"/>
    <property type="match status" value="1"/>
</dbReference>
<dbReference type="AlphaFoldDB" id="A0A837D534"/>
<name>A0A837D534_9PSEU</name>
<keyword evidence="2" id="KW-0282">Flagellum</keyword>